<keyword evidence="1" id="KW-1133">Transmembrane helix</keyword>
<comment type="caution">
    <text evidence="2">The sequence shown here is derived from an EMBL/GenBank/DDBJ whole genome shotgun (WGS) entry which is preliminary data.</text>
</comment>
<sequence>MWKDFFYFTKTERQGIIVLVVLILGTFAIPKFFTLFVHPKEIDAAEQEKFKKELNEFISSLEEIKPHRKSTDSSFRSSPKREIRLTVFDPNTADSMTFLSLGLPSWMAKNILRYRNKQGRFHHPEDFRKIYGLTEEQYKTLLPYIQIAKSSEPRETRDTVQLLTAKSTQQDSIFKYQPGTIISLNSADTTELKKIPGIGSAIARKIVNYRKRLGAFCRIEQLQEIQLKAEKLRPWFSIDAGQIHRINLNKASLERMMYHPYINFYQAKVIIEYRKKKGSIKSLKQLSLYEEFTPADLERLEPYVCCDL</sequence>
<dbReference type="SUPFAM" id="SSF47781">
    <property type="entry name" value="RuvA domain 2-like"/>
    <property type="match status" value="3"/>
</dbReference>
<dbReference type="GO" id="GO:0015627">
    <property type="term" value="C:type II protein secretion system complex"/>
    <property type="evidence" value="ECO:0007669"/>
    <property type="project" value="TreeGrafter"/>
</dbReference>
<dbReference type="InterPro" id="IPR051675">
    <property type="entry name" value="Endo/Exo/Phosphatase_dom_1"/>
</dbReference>
<name>A0A4S2AUH5_9BACE</name>
<accession>A0A4S2AUH5</accession>
<dbReference type="PANTHER" id="PTHR21180:SF32">
    <property type="entry name" value="ENDONUCLEASE_EXONUCLEASE_PHOSPHATASE FAMILY DOMAIN-CONTAINING PROTEIN 1"/>
    <property type="match status" value="1"/>
</dbReference>
<evidence type="ECO:0000256" key="1">
    <source>
        <dbReference type="SAM" id="Phobius"/>
    </source>
</evidence>
<keyword evidence="3" id="KW-1185">Reference proteome</keyword>
<dbReference type="Pfam" id="PF12836">
    <property type="entry name" value="HHH_3"/>
    <property type="match status" value="3"/>
</dbReference>
<evidence type="ECO:0000313" key="2">
    <source>
        <dbReference type="EMBL" id="TGY04883.1"/>
    </source>
</evidence>
<evidence type="ECO:0000313" key="3">
    <source>
        <dbReference type="Proteomes" id="UP000305751"/>
    </source>
</evidence>
<dbReference type="InterPro" id="IPR010994">
    <property type="entry name" value="RuvA_2-like"/>
</dbReference>
<feature type="transmembrane region" description="Helical" evidence="1">
    <location>
        <begin position="16"/>
        <end position="37"/>
    </location>
</feature>
<dbReference type="EMBL" id="SRZA01000019">
    <property type="protein sequence ID" value="TGY04883.1"/>
    <property type="molecule type" value="Genomic_DNA"/>
</dbReference>
<proteinExistence type="predicted"/>
<keyword evidence="1" id="KW-0812">Transmembrane</keyword>
<protein>
    <submittedName>
        <fullName evidence="2">Helix-hairpin-helix domain-containing protein</fullName>
    </submittedName>
</protein>
<gene>
    <name evidence="2" type="ORF">E5356_08330</name>
</gene>
<dbReference type="Gene3D" id="1.10.150.280">
    <property type="entry name" value="AF1531-like domain"/>
    <property type="match status" value="2"/>
</dbReference>
<dbReference type="RefSeq" id="WP_136014109.1">
    <property type="nucleotide sequence ID" value="NZ_CABIXU010000013.1"/>
</dbReference>
<dbReference type="PANTHER" id="PTHR21180">
    <property type="entry name" value="ENDONUCLEASE/EXONUCLEASE/PHOSPHATASE FAMILY DOMAIN-CONTAINING PROTEIN 1"/>
    <property type="match status" value="1"/>
</dbReference>
<dbReference type="AlphaFoldDB" id="A0A4S2AUH5"/>
<keyword evidence="1" id="KW-0472">Membrane</keyword>
<dbReference type="Gene3D" id="1.10.150.310">
    <property type="entry name" value="Tex RuvX-like domain-like"/>
    <property type="match status" value="1"/>
</dbReference>
<organism evidence="2 3">
    <name type="scientific">Bacteroides acidifaciens</name>
    <dbReference type="NCBI Taxonomy" id="85831"/>
    <lineage>
        <taxon>Bacteria</taxon>
        <taxon>Pseudomonadati</taxon>
        <taxon>Bacteroidota</taxon>
        <taxon>Bacteroidia</taxon>
        <taxon>Bacteroidales</taxon>
        <taxon>Bacteroidaceae</taxon>
        <taxon>Bacteroides</taxon>
    </lineage>
</organism>
<reference evidence="2 3" key="1">
    <citation type="submission" date="2019-04" db="EMBL/GenBank/DDBJ databases">
        <title>Microbes associate with the intestines of laboratory mice.</title>
        <authorList>
            <person name="Navarre W."/>
            <person name="Wong E."/>
            <person name="Huang K."/>
            <person name="Tropini C."/>
            <person name="Ng K."/>
            <person name="Yu B."/>
        </authorList>
    </citation>
    <scope>NUCLEOTIDE SEQUENCE [LARGE SCALE GENOMIC DNA]</scope>
    <source>
        <strain evidence="2 3">NM70_E10</strain>
    </source>
</reference>
<dbReference type="GO" id="GO:0015628">
    <property type="term" value="P:protein secretion by the type II secretion system"/>
    <property type="evidence" value="ECO:0007669"/>
    <property type="project" value="TreeGrafter"/>
</dbReference>
<dbReference type="Proteomes" id="UP000305751">
    <property type="component" value="Unassembled WGS sequence"/>
</dbReference>